<keyword evidence="8 10" id="KW-0717">Septation</keyword>
<evidence type="ECO:0000313" key="13">
    <source>
        <dbReference type="Proteomes" id="UP000297454"/>
    </source>
</evidence>
<dbReference type="AlphaFoldDB" id="A0A4R9C2U8"/>
<evidence type="ECO:0000256" key="3">
    <source>
        <dbReference type="ARBA" id="ARBA00022618"/>
    </source>
</evidence>
<dbReference type="FunFam" id="3.40.50.300:FF:000098">
    <property type="entry name" value="Probable GTP-binding protein EngB"/>
    <property type="match status" value="1"/>
</dbReference>
<comment type="function">
    <text evidence="10">Necessary for normal cell division and for the maintenance of normal septation.</text>
</comment>
<dbReference type="CDD" id="cd01876">
    <property type="entry name" value="YihA_EngB"/>
    <property type="match status" value="1"/>
</dbReference>
<keyword evidence="3 10" id="KW-0132">Cell division</keyword>
<evidence type="ECO:0000256" key="6">
    <source>
        <dbReference type="ARBA" id="ARBA00022842"/>
    </source>
</evidence>
<dbReference type="InterPro" id="IPR006073">
    <property type="entry name" value="GTP-bd"/>
</dbReference>
<dbReference type="NCBIfam" id="TIGR03598">
    <property type="entry name" value="GTPase_YsxC"/>
    <property type="match status" value="1"/>
</dbReference>
<dbReference type="GO" id="GO:0005829">
    <property type="term" value="C:cytosol"/>
    <property type="evidence" value="ECO:0007669"/>
    <property type="project" value="TreeGrafter"/>
</dbReference>
<dbReference type="GO" id="GO:0046872">
    <property type="term" value="F:metal ion binding"/>
    <property type="evidence" value="ECO:0007669"/>
    <property type="project" value="UniProtKB-KW"/>
</dbReference>
<keyword evidence="7 10" id="KW-0342">GTP-binding</keyword>
<dbReference type="InterPro" id="IPR005225">
    <property type="entry name" value="Small_GTP-bd"/>
</dbReference>
<dbReference type="InterPro" id="IPR030393">
    <property type="entry name" value="G_ENGB_dom"/>
</dbReference>
<evidence type="ECO:0000313" key="12">
    <source>
        <dbReference type="EMBL" id="TFF66995.1"/>
    </source>
</evidence>
<dbReference type="InterPro" id="IPR027417">
    <property type="entry name" value="P-loop_NTPase"/>
</dbReference>
<evidence type="ECO:0000256" key="4">
    <source>
        <dbReference type="ARBA" id="ARBA00022723"/>
    </source>
</evidence>
<dbReference type="NCBIfam" id="TIGR00231">
    <property type="entry name" value="small_GTP"/>
    <property type="match status" value="1"/>
</dbReference>
<evidence type="ECO:0000259" key="11">
    <source>
        <dbReference type="PROSITE" id="PS51706"/>
    </source>
</evidence>
<dbReference type="GO" id="GO:0005525">
    <property type="term" value="F:GTP binding"/>
    <property type="evidence" value="ECO:0007669"/>
    <property type="project" value="UniProtKB-UniRule"/>
</dbReference>
<keyword evidence="13" id="KW-1185">Reference proteome</keyword>
<dbReference type="Gene3D" id="3.40.50.300">
    <property type="entry name" value="P-loop containing nucleotide triphosphate hydrolases"/>
    <property type="match status" value="1"/>
</dbReference>
<dbReference type="HAMAP" id="MF_00321">
    <property type="entry name" value="GTPase_EngB"/>
    <property type="match status" value="1"/>
</dbReference>
<comment type="cofactor">
    <cofactor evidence="1">
        <name>Mg(2+)</name>
        <dbReference type="ChEBI" id="CHEBI:18420"/>
    </cofactor>
</comment>
<protein>
    <recommendedName>
        <fullName evidence="10">Probable GTP-binding protein EngB</fullName>
    </recommendedName>
</protein>
<dbReference type="InterPro" id="IPR019987">
    <property type="entry name" value="GTP-bd_ribosome_bio_YsxC"/>
</dbReference>
<accession>A0A4R9C2U8</accession>
<dbReference type="PROSITE" id="PS51706">
    <property type="entry name" value="G_ENGB"/>
    <property type="match status" value="1"/>
</dbReference>
<evidence type="ECO:0000256" key="7">
    <source>
        <dbReference type="ARBA" id="ARBA00023134"/>
    </source>
</evidence>
<keyword evidence="6" id="KW-0460">Magnesium</keyword>
<dbReference type="Proteomes" id="UP000297454">
    <property type="component" value="Unassembled WGS sequence"/>
</dbReference>
<evidence type="ECO:0000256" key="1">
    <source>
        <dbReference type="ARBA" id="ARBA00001946"/>
    </source>
</evidence>
<evidence type="ECO:0000256" key="5">
    <source>
        <dbReference type="ARBA" id="ARBA00022741"/>
    </source>
</evidence>
<feature type="domain" description="EngB-type G" evidence="11">
    <location>
        <begin position="22"/>
        <end position="193"/>
    </location>
</feature>
<dbReference type="RefSeq" id="WP_134711306.1">
    <property type="nucleotide sequence ID" value="NZ_CP119081.1"/>
</dbReference>
<evidence type="ECO:0000256" key="2">
    <source>
        <dbReference type="ARBA" id="ARBA00009638"/>
    </source>
</evidence>
<dbReference type="GeneID" id="97030173"/>
<evidence type="ECO:0000256" key="10">
    <source>
        <dbReference type="HAMAP-Rule" id="MF_00321"/>
    </source>
</evidence>
<sequence length="193" mass="22208">MKIINPELEKIAVKPEQYPSNNLPEIALAGRSNVGKSSLINSLVNRKNLARTSSKPGKTRTVNFYNIDGKFRLVDLPGYGYAAVSKSEKDKWAETIETYLSVRENLREVILLVDIRHEPTENDVMMYNWIIEMGFSGYVIATKLDKIGKSRLQQHIKTVATKLGIDDRKKIIYYSSETKENRDYIYKFIEEII</sequence>
<dbReference type="GO" id="GO:0000917">
    <property type="term" value="P:division septum assembly"/>
    <property type="evidence" value="ECO:0007669"/>
    <property type="project" value="UniProtKB-KW"/>
</dbReference>
<evidence type="ECO:0000256" key="8">
    <source>
        <dbReference type="ARBA" id="ARBA00023210"/>
    </source>
</evidence>
<proteinExistence type="inferred from homology"/>
<comment type="caution">
    <text evidence="12">The sequence shown here is derived from an EMBL/GenBank/DDBJ whole genome shotgun (WGS) entry which is preliminary data.</text>
</comment>
<keyword evidence="5 10" id="KW-0547">Nucleotide-binding</keyword>
<reference evidence="12 13" key="1">
    <citation type="submission" date="2019-01" db="EMBL/GenBank/DDBJ databases">
        <title>Draft Genome Sequences of Helcococcus ovis Strains Isolated from the Uterus and Vagina of Dairy Cows with Metritis.</title>
        <authorList>
            <person name="Cunha F."/>
            <person name="Jeon S.J."/>
            <person name="Kutzer P."/>
            <person name="Galvao K.N."/>
        </authorList>
    </citation>
    <scope>NUCLEOTIDE SEQUENCE [LARGE SCALE GENOMIC DNA]</scope>
    <source>
        <strain evidence="12 13">KG-37</strain>
    </source>
</reference>
<gene>
    <name evidence="10" type="primary">engB</name>
    <name evidence="12" type="ORF">EQF91_02390</name>
</gene>
<keyword evidence="9 10" id="KW-0131">Cell cycle</keyword>
<dbReference type="OrthoDB" id="9804921at2"/>
<comment type="similarity">
    <text evidence="2 10">Belongs to the TRAFAC class TrmE-Era-EngA-EngB-Septin-like GTPase superfamily. EngB GTPase family.</text>
</comment>
<dbReference type="EMBL" id="SCFR01000005">
    <property type="protein sequence ID" value="TFF66995.1"/>
    <property type="molecule type" value="Genomic_DNA"/>
</dbReference>
<dbReference type="Pfam" id="PF01926">
    <property type="entry name" value="MMR_HSR1"/>
    <property type="match status" value="1"/>
</dbReference>
<dbReference type="PANTHER" id="PTHR11649">
    <property type="entry name" value="MSS1/TRME-RELATED GTP-BINDING PROTEIN"/>
    <property type="match status" value="1"/>
</dbReference>
<evidence type="ECO:0000256" key="9">
    <source>
        <dbReference type="ARBA" id="ARBA00023306"/>
    </source>
</evidence>
<organism evidence="12 13">
    <name type="scientific">Helcococcus ovis</name>
    <dbReference type="NCBI Taxonomy" id="72026"/>
    <lineage>
        <taxon>Bacteria</taxon>
        <taxon>Bacillati</taxon>
        <taxon>Bacillota</taxon>
        <taxon>Tissierellia</taxon>
        <taxon>Tissierellales</taxon>
        <taxon>Peptoniphilaceae</taxon>
        <taxon>Helcococcus</taxon>
    </lineage>
</organism>
<dbReference type="SUPFAM" id="SSF52540">
    <property type="entry name" value="P-loop containing nucleoside triphosphate hydrolases"/>
    <property type="match status" value="1"/>
</dbReference>
<dbReference type="PANTHER" id="PTHR11649:SF13">
    <property type="entry name" value="ENGB-TYPE G DOMAIN-CONTAINING PROTEIN"/>
    <property type="match status" value="1"/>
</dbReference>
<name>A0A4R9C2U8_9FIRM</name>
<keyword evidence="4" id="KW-0479">Metal-binding</keyword>